<dbReference type="PANTHER" id="PTHR10091:SF0">
    <property type="entry name" value="GALACTOSE MUTAROTASE"/>
    <property type="match status" value="1"/>
</dbReference>
<evidence type="ECO:0000256" key="4">
    <source>
        <dbReference type="ARBA" id="ARBA00011245"/>
    </source>
</evidence>
<evidence type="ECO:0000256" key="7">
    <source>
        <dbReference type="ARBA" id="ARBA00023235"/>
    </source>
</evidence>
<dbReference type="GO" id="GO:0006006">
    <property type="term" value="P:glucose metabolic process"/>
    <property type="evidence" value="ECO:0007669"/>
    <property type="project" value="TreeGrafter"/>
</dbReference>
<dbReference type="GO" id="GO:0030246">
    <property type="term" value="F:carbohydrate binding"/>
    <property type="evidence" value="ECO:0007669"/>
    <property type="project" value="InterPro"/>
</dbReference>
<organism evidence="13 14">
    <name type="scientific">Novipirellula aureliae</name>
    <dbReference type="NCBI Taxonomy" id="2527966"/>
    <lineage>
        <taxon>Bacteria</taxon>
        <taxon>Pseudomonadati</taxon>
        <taxon>Planctomycetota</taxon>
        <taxon>Planctomycetia</taxon>
        <taxon>Pirellulales</taxon>
        <taxon>Pirellulaceae</taxon>
        <taxon>Novipirellula</taxon>
    </lineage>
</organism>
<comment type="subunit">
    <text evidence="4">Monomer.</text>
</comment>
<dbReference type="Gene3D" id="2.70.98.10">
    <property type="match status" value="1"/>
</dbReference>
<dbReference type="CDD" id="cd09019">
    <property type="entry name" value="galactose_mutarotase_like"/>
    <property type="match status" value="1"/>
</dbReference>
<feature type="binding site" evidence="12">
    <location>
        <begin position="154"/>
        <end position="155"/>
    </location>
    <ligand>
        <name>beta-D-galactose</name>
        <dbReference type="ChEBI" id="CHEBI:27667"/>
    </ligand>
</feature>
<reference evidence="13 14" key="1">
    <citation type="submission" date="2019-02" db="EMBL/GenBank/DDBJ databases">
        <title>Deep-cultivation of Planctomycetes and their phenomic and genomic characterization uncovers novel biology.</title>
        <authorList>
            <person name="Wiegand S."/>
            <person name="Jogler M."/>
            <person name="Boedeker C."/>
            <person name="Pinto D."/>
            <person name="Vollmers J."/>
            <person name="Rivas-Marin E."/>
            <person name="Kohn T."/>
            <person name="Peeters S.H."/>
            <person name="Heuer A."/>
            <person name="Rast P."/>
            <person name="Oberbeckmann S."/>
            <person name="Bunk B."/>
            <person name="Jeske O."/>
            <person name="Meyerdierks A."/>
            <person name="Storesund J.E."/>
            <person name="Kallscheuer N."/>
            <person name="Luecker S."/>
            <person name="Lage O.M."/>
            <person name="Pohl T."/>
            <person name="Merkel B.J."/>
            <person name="Hornburger P."/>
            <person name="Mueller R.-W."/>
            <person name="Bruemmer F."/>
            <person name="Labrenz M."/>
            <person name="Spormann A.M."/>
            <person name="Op Den Camp H."/>
            <person name="Overmann J."/>
            <person name="Amann R."/>
            <person name="Jetten M.S.M."/>
            <person name="Mascher T."/>
            <person name="Medema M.H."/>
            <person name="Devos D.P."/>
            <person name="Kaster A.-K."/>
            <person name="Ovreas L."/>
            <person name="Rohde M."/>
            <person name="Galperin M.Y."/>
            <person name="Jogler C."/>
        </authorList>
    </citation>
    <scope>NUCLEOTIDE SEQUENCE [LARGE SCALE GENOMIC DNA]</scope>
    <source>
        <strain evidence="13 14">Q31b</strain>
    </source>
</reference>
<evidence type="ECO:0000256" key="2">
    <source>
        <dbReference type="ARBA" id="ARBA00005028"/>
    </source>
</evidence>
<keyword evidence="6" id="KW-0597">Phosphoprotein</keyword>
<dbReference type="PANTHER" id="PTHR10091">
    <property type="entry name" value="ALDOSE-1-EPIMERASE"/>
    <property type="match status" value="1"/>
</dbReference>
<sequence length="429" mass="47596">MLNAKHCNVVGDRLIMGRQRLQLKINAKYRHESLPKLKCSVKPLPVSLSLGKPMRIRTALPFLLLSTLVSLSSSELSHAEVAVEDFDSIKLYTLKNQSGMTVKLTNYGATITSIIVPDREGNMVDVALGYNRVEGYLNAVDKPYFGAIVGRYANRIAGGQFTLDGKTYTLATNNGENHLHGGITGFDKVVWNAKPMEGDGWSGIELNYKAKDMEEGYPGNLDVKVTYRLTNANELVIDYFATTDKKTPVNLTQHTYFNLKGEGEDTILDHELMINATKYTPVDQGLIPTGELHAVAGTPFDFTSPKPIGKEIDQENQQLQFGLGYDHNFVLDRSEQQEGEIALAAKVVEPQSGRVLEVRTTEPGVQFYSGNFLNGRLKGKSGKTYQHRGGFCLETQHYPDSPNQPSFPSTILNPGEEYRSTTTFKFTTQ</sequence>
<comment type="subcellular location">
    <subcellularLocation>
        <location evidence="1">Cytoplasm</location>
    </subcellularLocation>
</comment>
<dbReference type="UniPathway" id="UPA00242"/>
<dbReference type="InterPro" id="IPR014718">
    <property type="entry name" value="GH-type_carb-bd"/>
</dbReference>
<comment type="caution">
    <text evidence="13">The sequence shown here is derived from an EMBL/GenBank/DDBJ whole genome shotgun (WGS) entry which is preliminary data.</text>
</comment>
<evidence type="ECO:0000256" key="3">
    <source>
        <dbReference type="ARBA" id="ARBA00006206"/>
    </source>
</evidence>
<evidence type="ECO:0000313" key="13">
    <source>
        <dbReference type="EMBL" id="TWU45929.1"/>
    </source>
</evidence>
<evidence type="ECO:0000256" key="10">
    <source>
        <dbReference type="PIRSR" id="PIRSR005096-1"/>
    </source>
</evidence>
<protein>
    <recommendedName>
        <fullName evidence="9">Aldose 1-epimerase</fullName>
        <ecNumber evidence="9">5.1.3.3</ecNumber>
    </recommendedName>
</protein>
<evidence type="ECO:0000256" key="5">
    <source>
        <dbReference type="ARBA" id="ARBA00022490"/>
    </source>
</evidence>
<dbReference type="AlphaFoldDB" id="A0A5C6EFB7"/>
<dbReference type="EMBL" id="SJPY01000001">
    <property type="protein sequence ID" value="TWU45929.1"/>
    <property type="molecule type" value="Genomic_DNA"/>
</dbReference>
<evidence type="ECO:0000256" key="11">
    <source>
        <dbReference type="PIRSR" id="PIRSR005096-2"/>
    </source>
</evidence>
<dbReference type="InterPro" id="IPR011013">
    <property type="entry name" value="Gal_mutarotase_sf_dom"/>
</dbReference>
<comment type="similarity">
    <text evidence="3 9">Belongs to the aldose epimerase family.</text>
</comment>
<dbReference type="InterPro" id="IPR008183">
    <property type="entry name" value="Aldose_1/G6P_1-epimerase"/>
</dbReference>
<evidence type="ECO:0000256" key="6">
    <source>
        <dbReference type="ARBA" id="ARBA00022553"/>
    </source>
</evidence>
<comment type="pathway">
    <text evidence="2 9">Carbohydrate metabolism; hexose metabolism.</text>
</comment>
<feature type="active site" description="Proton donor" evidence="10">
    <location>
        <position position="254"/>
    </location>
</feature>
<accession>A0A5C6EFB7</accession>
<keyword evidence="7 9" id="KW-0413">Isomerase</keyword>
<dbReference type="FunFam" id="2.70.98.10:FF:000003">
    <property type="entry name" value="Aldose 1-epimerase"/>
    <property type="match status" value="1"/>
</dbReference>
<keyword evidence="8 9" id="KW-0119">Carbohydrate metabolism</keyword>
<feature type="binding site" evidence="12">
    <location>
        <begin position="254"/>
        <end position="256"/>
    </location>
    <ligand>
        <name>beta-D-galactose</name>
        <dbReference type="ChEBI" id="CHEBI:27667"/>
    </ligand>
</feature>
<evidence type="ECO:0000313" key="14">
    <source>
        <dbReference type="Proteomes" id="UP000315471"/>
    </source>
</evidence>
<dbReference type="InterPro" id="IPR047215">
    <property type="entry name" value="Galactose_mutarotase-like"/>
</dbReference>
<keyword evidence="14" id="KW-1185">Reference proteome</keyword>
<proteinExistence type="inferred from homology"/>
<feature type="active site" description="Proton acceptor" evidence="10">
    <location>
        <position position="394"/>
    </location>
</feature>
<dbReference type="Pfam" id="PF01263">
    <property type="entry name" value="Aldose_epim"/>
    <property type="match status" value="1"/>
</dbReference>
<evidence type="ECO:0000256" key="8">
    <source>
        <dbReference type="ARBA" id="ARBA00023277"/>
    </source>
</evidence>
<dbReference type="NCBIfam" id="NF008277">
    <property type="entry name" value="PRK11055.1"/>
    <property type="match status" value="1"/>
</dbReference>
<feature type="binding site" evidence="11">
    <location>
        <position position="326"/>
    </location>
    <ligand>
        <name>beta-D-galactose</name>
        <dbReference type="ChEBI" id="CHEBI:27667"/>
    </ligand>
</feature>
<evidence type="ECO:0000256" key="1">
    <source>
        <dbReference type="ARBA" id="ARBA00004496"/>
    </source>
</evidence>
<dbReference type="Proteomes" id="UP000315471">
    <property type="component" value="Unassembled WGS sequence"/>
</dbReference>
<dbReference type="GO" id="GO:0004034">
    <property type="term" value="F:aldose 1-epimerase activity"/>
    <property type="evidence" value="ECO:0007669"/>
    <property type="project" value="UniProtKB-EC"/>
</dbReference>
<dbReference type="EC" id="5.1.3.3" evidence="9"/>
<gene>
    <name evidence="13" type="primary">mro_1</name>
    <name evidence="13" type="ORF">Q31b_11050</name>
</gene>
<dbReference type="PIRSF" id="PIRSF005096">
    <property type="entry name" value="GALM"/>
    <property type="match status" value="1"/>
</dbReference>
<comment type="catalytic activity">
    <reaction evidence="9">
        <text>alpha-D-glucose = beta-D-glucose</text>
        <dbReference type="Rhea" id="RHEA:10264"/>
        <dbReference type="ChEBI" id="CHEBI:15903"/>
        <dbReference type="ChEBI" id="CHEBI:17925"/>
        <dbReference type="EC" id="5.1.3.3"/>
    </reaction>
</comment>
<evidence type="ECO:0000256" key="12">
    <source>
        <dbReference type="PIRSR" id="PIRSR005096-3"/>
    </source>
</evidence>
<dbReference type="InterPro" id="IPR015443">
    <property type="entry name" value="Aldose_1-epimerase"/>
</dbReference>
<keyword evidence="5" id="KW-0963">Cytoplasm</keyword>
<name>A0A5C6EFB7_9BACT</name>
<dbReference type="GO" id="GO:0033499">
    <property type="term" value="P:galactose catabolic process via UDP-galactose, Leloir pathway"/>
    <property type="evidence" value="ECO:0007669"/>
    <property type="project" value="TreeGrafter"/>
</dbReference>
<dbReference type="GO" id="GO:0005737">
    <property type="term" value="C:cytoplasm"/>
    <property type="evidence" value="ECO:0007669"/>
    <property type="project" value="UniProtKB-SubCell"/>
</dbReference>
<dbReference type="SUPFAM" id="SSF74650">
    <property type="entry name" value="Galactose mutarotase-like"/>
    <property type="match status" value="1"/>
</dbReference>
<evidence type="ECO:0000256" key="9">
    <source>
        <dbReference type="PIRNR" id="PIRNR005096"/>
    </source>
</evidence>